<dbReference type="InterPro" id="IPR001608">
    <property type="entry name" value="Ala_racemase_N"/>
</dbReference>
<dbReference type="SUPFAM" id="SSF51419">
    <property type="entry name" value="PLP-binding barrel"/>
    <property type="match status" value="1"/>
</dbReference>
<comment type="caution">
    <text evidence="4">The sequence shown here is derived from an EMBL/GenBank/DDBJ whole genome shotgun (WGS) entry which is preliminary data.</text>
</comment>
<dbReference type="Proteomes" id="UP000886335">
    <property type="component" value="Unassembled WGS sequence"/>
</dbReference>
<comment type="similarity">
    <text evidence="2">Belongs to the pyridoxal phosphate-binding protein YggS/PROSC family.</text>
</comment>
<name>A0A831SME7_PROAE</name>
<dbReference type="PROSITE" id="PS01211">
    <property type="entry name" value="UPF0001"/>
    <property type="match status" value="1"/>
</dbReference>
<dbReference type="InterPro" id="IPR011078">
    <property type="entry name" value="PyrdxlP_homeostasis"/>
</dbReference>
<proteinExistence type="inferred from homology"/>
<keyword evidence="1" id="KW-0663">Pyridoxal phosphate</keyword>
<feature type="non-terminal residue" evidence="4">
    <location>
        <position position="151"/>
    </location>
</feature>
<evidence type="ECO:0000256" key="1">
    <source>
        <dbReference type="ARBA" id="ARBA00022898"/>
    </source>
</evidence>
<evidence type="ECO:0000256" key="2">
    <source>
        <dbReference type="RuleBase" id="RU004514"/>
    </source>
</evidence>
<dbReference type="AlphaFoldDB" id="A0A831SME7"/>
<dbReference type="NCBIfam" id="TIGR00044">
    <property type="entry name" value="YggS family pyridoxal phosphate-dependent enzyme"/>
    <property type="match status" value="1"/>
</dbReference>
<reference evidence="4" key="1">
    <citation type="journal article" date="2020" name="mSystems">
        <title>Genome- and Community-Level Interaction Insights into Carbon Utilization and Element Cycling Functions of Hydrothermarchaeota in Hydrothermal Sediment.</title>
        <authorList>
            <person name="Zhou Z."/>
            <person name="Liu Y."/>
            <person name="Xu W."/>
            <person name="Pan J."/>
            <person name="Luo Z.H."/>
            <person name="Li M."/>
        </authorList>
    </citation>
    <scope>NUCLEOTIDE SEQUENCE [LARGE SCALE GENOMIC DNA]</scope>
    <source>
        <strain evidence="4">SpSt-1181</strain>
    </source>
</reference>
<dbReference type="EMBL" id="DSBW01000115">
    <property type="protein sequence ID" value="HED31032.1"/>
    <property type="molecule type" value="Genomic_DNA"/>
</dbReference>
<gene>
    <name evidence="4" type="ORF">ENN50_04975</name>
</gene>
<accession>A0A831SME7</accession>
<feature type="domain" description="Alanine racemase N-terminal" evidence="3">
    <location>
        <begin position="8"/>
        <end position="147"/>
    </location>
</feature>
<evidence type="ECO:0000259" key="3">
    <source>
        <dbReference type="Pfam" id="PF01168"/>
    </source>
</evidence>
<dbReference type="PANTHER" id="PTHR10146:SF14">
    <property type="entry name" value="PYRIDOXAL PHOSPHATE HOMEOSTASIS PROTEIN"/>
    <property type="match status" value="1"/>
</dbReference>
<protein>
    <submittedName>
        <fullName evidence="4">YggS family pyridoxal phosphate-dependent enzyme</fullName>
    </submittedName>
</protein>
<evidence type="ECO:0000313" key="4">
    <source>
        <dbReference type="EMBL" id="HED31032.1"/>
    </source>
</evidence>
<dbReference type="CDD" id="cd00635">
    <property type="entry name" value="PLPDE_III_YBL036c_like"/>
    <property type="match status" value="1"/>
</dbReference>
<dbReference type="Pfam" id="PF01168">
    <property type="entry name" value="Ala_racemase_N"/>
    <property type="match status" value="1"/>
</dbReference>
<dbReference type="GO" id="GO:0030170">
    <property type="term" value="F:pyridoxal phosphate binding"/>
    <property type="evidence" value="ECO:0007669"/>
    <property type="project" value="InterPro"/>
</dbReference>
<dbReference type="PANTHER" id="PTHR10146">
    <property type="entry name" value="PROLINE SYNTHETASE CO-TRANSCRIBED BACTERIAL HOMOLOG PROTEIN"/>
    <property type="match status" value="1"/>
</dbReference>
<dbReference type="Gene3D" id="3.20.20.10">
    <property type="entry name" value="Alanine racemase"/>
    <property type="match status" value="1"/>
</dbReference>
<organism evidence="4">
    <name type="scientific">Prosthecochloris aestuarii</name>
    <dbReference type="NCBI Taxonomy" id="1102"/>
    <lineage>
        <taxon>Bacteria</taxon>
        <taxon>Pseudomonadati</taxon>
        <taxon>Chlorobiota</taxon>
        <taxon>Chlorobiia</taxon>
        <taxon>Chlorobiales</taxon>
        <taxon>Chlorobiaceae</taxon>
        <taxon>Prosthecochloris</taxon>
    </lineage>
</organism>
<dbReference type="InterPro" id="IPR029066">
    <property type="entry name" value="PLP-binding_barrel"/>
</dbReference>
<sequence length="151" mass="16862">MNSVAEHLSSIRSEIASICRNAGRNPEDIRLIAVSKTKPAELVREAIEAGQLDIGESYVQEFLEKSTDPLLQELPVRWHFIGHLQSNKVKYIVDKVSMVHSIDKLGTARELSKRASQKQLTVDYLVEVNTSGEASKFGVPPEELLETAPFF</sequence>